<name>A0AAU8DW40_9ACTN</name>
<feature type="transmembrane region" description="Helical" evidence="1">
    <location>
        <begin position="100"/>
        <end position="121"/>
    </location>
</feature>
<keyword evidence="1" id="KW-1133">Transmembrane helix</keyword>
<dbReference type="InterPro" id="IPR034804">
    <property type="entry name" value="SQR/QFR_C/D"/>
</dbReference>
<feature type="transmembrane region" description="Helical" evidence="1">
    <location>
        <begin position="36"/>
        <end position="53"/>
    </location>
</feature>
<protein>
    <submittedName>
        <fullName evidence="2">RDD family protein</fullName>
    </submittedName>
</protein>
<dbReference type="InterPro" id="IPR016795">
    <property type="entry name" value="UCP021697"/>
</dbReference>
<dbReference type="EMBL" id="CP159218">
    <property type="protein sequence ID" value="XCG65468.1"/>
    <property type="molecule type" value="Genomic_DNA"/>
</dbReference>
<evidence type="ECO:0000313" key="2">
    <source>
        <dbReference type="EMBL" id="XCG65468.1"/>
    </source>
</evidence>
<dbReference type="AlphaFoldDB" id="A0AAU8DW40"/>
<keyword evidence="1" id="KW-0472">Membrane</keyword>
<proteinExistence type="predicted"/>
<dbReference type="SUPFAM" id="SSF81343">
    <property type="entry name" value="Fumarate reductase respiratory complex transmembrane subunits"/>
    <property type="match status" value="1"/>
</dbReference>
<organism evidence="2">
    <name type="scientific">Nakamurella sp. A5-74</name>
    <dbReference type="NCBI Taxonomy" id="3158264"/>
    <lineage>
        <taxon>Bacteria</taxon>
        <taxon>Bacillati</taxon>
        <taxon>Actinomycetota</taxon>
        <taxon>Actinomycetes</taxon>
        <taxon>Nakamurellales</taxon>
        <taxon>Nakamurellaceae</taxon>
        <taxon>Nakamurella</taxon>
    </lineage>
</organism>
<keyword evidence="1" id="KW-0812">Transmembrane</keyword>
<evidence type="ECO:0000256" key="1">
    <source>
        <dbReference type="SAM" id="Phobius"/>
    </source>
</evidence>
<dbReference type="RefSeq" id="WP_353651073.1">
    <property type="nucleotide sequence ID" value="NZ_CP159218.1"/>
</dbReference>
<accession>A0AAU8DW40</accession>
<sequence>MSTRAHGAAESDGYPGERFALPESGVGSVASTGRRVSGFLLDLLVTFLIALLFTRPQLPSQTLEVIVWAIMTVVFVGVIGSTPGHAIVGVRVARVDGRALVGLWAIPRAALTFVLIPTVIVDADGRGLHDRLCRTIVILSR</sequence>
<dbReference type="PIRSF" id="PIRSF021697">
    <property type="entry name" value="UCP021697"/>
    <property type="match status" value="1"/>
</dbReference>
<feature type="transmembrane region" description="Helical" evidence="1">
    <location>
        <begin position="65"/>
        <end position="88"/>
    </location>
</feature>
<dbReference type="GO" id="GO:0016020">
    <property type="term" value="C:membrane"/>
    <property type="evidence" value="ECO:0007669"/>
    <property type="project" value="InterPro"/>
</dbReference>
<gene>
    <name evidence="2" type="ORF">ABLG96_09405</name>
</gene>
<reference evidence="2" key="1">
    <citation type="submission" date="2024-05" db="EMBL/GenBank/DDBJ databases">
        <authorList>
            <person name="Cai S.Y."/>
            <person name="Jin L.M."/>
            <person name="Li H.R."/>
        </authorList>
    </citation>
    <scope>NUCLEOTIDE SEQUENCE</scope>
    <source>
        <strain evidence="2">A5-74</strain>
    </source>
</reference>